<evidence type="ECO:0000313" key="2">
    <source>
        <dbReference type="EMBL" id="MBV4358772.1"/>
    </source>
</evidence>
<evidence type="ECO:0000313" key="3">
    <source>
        <dbReference type="Proteomes" id="UP000812270"/>
    </source>
</evidence>
<keyword evidence="1" id="KW-1133">Transmembrane helix</keyword>
<accession>A0A9E2W8W1</accession>
<protein>
    <submittedName>
        <fullName evidence="2">DUF945 domain-containing protein</fullName>
    </submittedName>
</protein>
<keyword evidence="1" id="KW-0472">Membrane</keyword>
<dbReference type="RefSeq" id="WP_217792492.1">
    <property type="nucleotide sequence ID" value="NZ_JAHSPG010000013.1"/>
</dbReference>
<name>A0A9E2W8W1_9BACT</name>
<dbReference type="AlphaFoldDB" id="A0A9E2W8W1"/>
<feature type="transmembrane region" description="Helical" evidence="1">
    <location>
        <begin position="6"/>
        <end position="31"/>
    </location>
</feature>
<reference evidence="2" key="1">
    <citation type="submission" date="2021-06" db="EMBL/GenBank/DDBJ databases">
        <authorList>
            <person name="Huq M.A."/>
        </authorList>
    </citation>
    <scope>NUCLEOTIDE SEQUENCE</scope>
    <source>
        <strain evidence="2">MAH-26</strain>
    </source>
</reference>
<organism evidence="2 3">
    <name type="scientific">Pinibacter aurantiacus</name>
    <dbReference type="NCBI Taxonomy" id="2851599"/>
    <lineage>
        <taxon>Bacteria</taxon>
        <taxon>Pseudomonadati</taxon>
        <taxon>Bacteroidota</taxon>
        <taxon>Chitinophagia</taxon>
        <taxon>Chitinophagales</taxon>
        <taxon>Chitinophagaceae</taxon>
        <taxon>Pinibacter</taxon>
    </lineage>
</organism>
<dbReference type="Proteomes" id="UP000812270">
    <property type="component" value="Unassembled WGS sequence"/>
</dbReference>
<keyword evidence="1" id="KW-0812">Transmembrane</keyword>
<comment type="caution">
    <text evidence="2">The sequence shown here is derived from an EMBL/GenBank/DDBJ whole genome shotgun (WGS) entry which is preliminary data.</text>
</comment>
<gene>
    <name evidence="2" type="ORF">KTO63_16525</name>
</gene>
<sequence>MRPFQIMIGCCIVLSIFQGKYFFAFGAYNAITGYFQNVKSFKNEETKLKSILFGGVAQQRAQRAFDLCAAFMQHGKSALYLN</sequence>
<dbReference type="EMBL" id="JAHSPG010000013">
    <property type="protein sequence ID" value="MBV4358772.1"/>
    <property type="molecule type" value="Genomic_DNA"/>
</dbReference>
<evidence type="ECO:0000256" key="1">
    <source>
        <dbReference type="SAM" id="Phobius"/>
    </source>
</evidence>
<proteinExistence type="predicted"/>
<keyword evidence="3" id="KW-1185">Reference proteome</keyword>